<dbReference type="RefSeq" id="WP_005868748.1">
    <property type="nucleotide sequence ID" value="NZ_CABJDN010000015.1"/>
</dbReference>
<accession>A0A6N2XNW2</accession>
<dbReference type="EMBL" id="CACRSU010000055">
    <property type="protein sequence ID" value="VYT55446.1"/>
    <property type="molecule type" value="Genomic_DNA"/>
</dbReference>
<gene>
    <name evidence="1" type="ORF">BILFYP9_00268</name>
</gene>
<organism evidence="1">
    <name type="scientific">Bacteroides intestinalis</name>
    <dbReference type="NCBI Taxonomy" id="329854"/>
    <lineage>
        <taxon>Bacteria</taxon>
        <taxon>Pseudomonadati</taxon>
        <taxon>Bacteroidota</taxon>
        <taxon>Bacteroidia</taxon>
        <taxon>Bacteroidales</taxon>
        <taxon>Bacteroidaceae</taxon>
        <taxon>Bacteroides</taxon>
    </lineage>
</organism>
<protein>
    <submittedName>
        <fullName evidence="1">Uncharacterized protein</fullName>
    </submittedName>
</protein>
<reference evidence="1" key="1">
    <citation type="submission" date="2019-11" db="EMBL/GenBank/DDBJ databases">
        <authorList>
            <person name="Feng L."/>
        </authorList>
    </citation>
    <scope>NUCLEOTIDE SEQUENCE</scope>
    <source>
        <strain evidence="1">BintestinalisLFYP9</strain>
    </source>
</reference>
<evidence type="ECO:0000313" key="1">
    <source>
        <dbReference type="EMBL" id="VYT55446.1"/>
    </source>
</evidence>
<dbReference type="GeneID" id="51821493"/>
<name>A0A6N2XNW2_9BACE</name>
<sequence length="53" mass="6088">MGKQQTAGQIKGEWHSRRKEVVSMWPKLRKQTGYASLLCLPHSWISHNHGACE</sequence>
<proteinExistence type="predicted"/>
<dbReference type="AlphaFoldDB" id="A0A6N2XNW2"/>